<feature type="domain" description="Lipoprotein LPP20-like" evidence="1">
    <location>
        <begin position="74"/>
        <end position="147"/>
    </location>
</feature>
<dbReference type="EMBL" id="ABCJ01000001">
    <property type="protein sequence ID" value="EDM24175.1"/>
    <property type="molecule type" value="Genomic_DNA"/>
</dbReference>
<reference evidence="2 3" key="1">
    <citation type="journal article" date="2011" name="Stand. Genomic Sci.">
        <title>Draft genome sequence of Caminibacter mediatlanticus strain TB-2, an epsilonproteobacterium isolated from a deep-sea hydrothermal vent.</title>
        <authorList>
            <person name="Giovannelli D."/>
            <person name="Ferriera S."/>
            <person name="Johnson J."/>
            <person name="Kravitz S."/>
            <person name="Perez-Rodriguez I."/>
            <person name="Ricci J."/>
            <person name="O'Brien C."/>
            <person name="Voordeckers J.W."/>
            <person name="Bini E."/>
            <person name="Vetriani C."/>
        </authorList>
    </citation>
    <scope>NUCLEOTIDE SEQUENCE [LARGE SCALE GENOMIC DNA]</scope>
    <source>
        <strain evidence="2 3">TB-2</strain>
    </source>
</reference>
<dbReference type="InterPro" id="IPR024952">
    <property type="entry name" value="LPP20-like_dom"/>
</dbReference>
<dbReference type="Pfam" id="PF02169">
    <property type="entry name" value="LPP20"/>
    <property type="match status" value="1"/>
</dbReference>
<comment type="caution">
    <text evidence="2">The sequence shown here is derived from an EMBL/GenBank/DDBJ whole genome shotgun (WGS) entry which is preliminary data.</text>
</comment>
<gene>
    <name evidence="2" type="ORF">CMTB2_01628</name>
</gene>
<evidence type="ECO:0000313" key="2">
    <source>
        <dbReference type="EMBL" id="EDM24175.1"/>
    </source>
</evidence>
<evidence type="ECO:0000259" key="1">
    <source>
        <dbReference type="Pfam" id="PF02169"/>
    </source>
</evidence>
<dbReference type="PIRSF" id="PIRSF028687">
    <property type="entry name" value="UCP028687"/>
    <property type="match status" value="1"/>
</dbReference>
<dbReference type="InterPro" id="IPR038180">
    <property type="entry name" value="FlgT_N_sf"/>
</dbReference>
<organism evidence="2 3">
    <name type="scientific">Caminibacter mediatlanticus TB-2</name>
    <dbReference type="NCBI Taxonomy" id="391592"/>
    <lineage>
        <taxon>Bacteria</taxon>
        <taxon>Pseudomonadati</taxon>
        <taxon>Campylobacterota</taxon>
        <taxon>Epsilonproteobacteria</taxon>
        <taxon>Nautiliales</taxon>
        <taxon>Nautiliaceae</taxon>
        <taxon>Caminibacter</taxon>
    </lineage>
</organism>
<keyword evidence="2" id="KW-0449">Lipoprotein</keyword>
<dbReference type="RefSeq" id="WP_007472857.1">
    <property type="nucleotide sequence ID" value="NZ_ABCJ01000001.1"/>
</dbReference>
<name>A0AAI9AIF4_9BACT</name>
<dbReference type="PROSITE" id="PS51257">
    <property type="entry name" value="PROKAR_LIPOPROTEIN"/>
    <property type="match status" value="1"/>
</dbReference>
<dbReference type="Gene3D" id="3.30.1660.40">
    <property type="entry name" value="FlgT, N-terminal domain"/>
    <property type="match status" value="1"/>
</dbReference>
<proteinExistence type="predicted"/>
<dbReference type="AlphaFoldDB" id="A0AAI9AIF4"/>
<dbReference type="Proteomes" id="UP000003288">
    <property type="component" value="Unassembled WGS sequence"/>
</dbReference>
<accession>A0AAI9AIF4</accession>
<protein>
    <submittedName>
        <fullName evidence="2">Lipoprotein</fullName>
    </submittedName>
</protein>
<dbReference type="InterPro" id="IPR007293">
    <property type="entry name" value="FlgP"/>
</dbReference>
<evidence type="ECO:0000313" key="3">
    <source>
        <dbReference type="Proteomes" id="UP000003288"/>
    </source>
</evidence>
<sequence>MKNYFFLIGIGFLLTGCCTKSNASSIRPSNNKNVVKKQINNSLCFIDNSLQTQSCILKIEGSGEGVVPTDAVSMSQAKVMARRAAILDAYRNLAEKLYGVRIEGKDTVKNMILQNSTLRSYVQGLIKGAVIEEENYKDGTYSVVLSVKLNPQEWNKYLNQ</sequence>